<protein>
    <submittedName>
        <fullName evidence="1">Enhancer of polycomb-like protein</fullName>
    </submittedName>
</protein>
<reference evidence="2" key="1">
    <citation type="journal article" date="2023" name="Hortic. Res.">
        <title>A chromosome-level phased genome enabling allele-level studies in sweet orange: a case study on citrus Huanglongbing tolerance.</title>
        <authorList>
            <person name="Wu B."/>
            <person name="Yu Q."/>
            <person name="Deng Z."/>
            <person name="Duan Y."/>
            <person name="Luo F."/>
            <person name="Gmitter F. Jr."/>
        </authorList>
    </citation>
    <scope>NUCLEOTIDE SEQUENCE [LARGE SCALE GENOMIC DNA]</scope>
    <source>
        <strain evidence="2">cv. Valencia</strain>
    </source>
</reference>
<keyword evidence="2" id="KW-1185">Reference proteome</keyword>
<dbReference type="EMBL" id="CM039175">
    <property type="protein sequence ID" value="KAH9733719.1"/>
    <property type="molecule type" value="Genomic_DNA"/>
</dbReference>
<organism evidence="1 2">
    <name type="scientific">Citrus sinensis</name>
    <name type="common">Sweet orange</name>
    <name type="synonym">Citrus aurantium var. sinensis</name>
    <dbReference type="NCBI Taxonomy" id="2711"/>
    <lineage>
        <taxon>Eukaryota</taxon>
        <taxon>Viridiplantae</taxon>
        <taxon>Streptophyta</taxon>
        <taxon>Embryophyta</taxon>
        <taxon>Tracheophyta</taxon>
        <taxon>Spermatophyta</taxon>
        <taxon>Magnoliopsida</taxon>
        <taxon>eudicotyledons</taxon>
        <taxon>Gunneridae</taxon>
        <taxon>Pentapetalae</taxon>
        <taxon>rosids</taxon>
        <taxon>malvids</taxon>
        <taxon>Sapindales</taxon>
        <taxon>Rutaceae</taxon>
        <taxon>Aurantioideae</taxon>
        <taxon>Citrus</taxon>
    </lineage>
</organism>
<proteinExistence type="predicted"/>
<sequence>MSRLSTRTRLIDIHKKLPIVKLVKEFEDDNNDTAPLTSVDATNHTSSTTNITFTTCNSHLFRLKYSSPIDLDKQKVHQVPGKKTASEIVTFEFEVTLLVNLKVLDHKARENEGLITPNLRFTYSYTFATRCSSLYNVFKSREKAHRLHMRRAQENNVKCNLDQAKTILSALMKVLLQREEKQGDVMDNEVSLQRIQMEYKDNSIWFNCVHEVKFIEDSLALPGFLYLSWKFGSGEDEIMDSDDLANKSNLVTIPPTSTKQEFRCRHVPHGSLHKLDFFEPVLLFTKPLVLEKLVAASIFPLLDSSRKNGASAPPISLKNLPRQADYM</sequence>
<gene>
    <name evidence="1" type="ORF">KPL71_017114</name>
</gene>
<dbReference type="Proteomes" id="UP000829398">
    <property type="component" value="Chromosome 6"/>
</dbReference>
<evidence type="ECO:0000313" key="1">
    <source>
        <dbReference type="EMBL" id="KAH9733719.1"/>
    </source>
</evidence>
<name>A0ACB8JLL0_CITSI</name>
<comment type="caution">
    <text evidence="1">The sequence shown here is derived from an EMBL/GenBank/DDBJ whole genome shotgun (WGS) entry which is preliminary data.</text>
</comment>
<evidence type="ECO:0000313" key="2">
    <source>
        <dbReference type="Proteomes" id="UP000829398"/>
    </source>
</evidence>
<accession>A0ACB8JLL0</accession>